<sequence>MIKLIGILIIVIGFILKLDTIAVVLVAGIVTGLVGGLGFTEILSTLGEAFINTRYMTIFLLTLPVIGILERNGLRERAAYLIKKLNSMTAGKVLMIYVFIREVAAALSLRLGGHVQFIRPLILPMAQGAAENKYGQLSEAQLEQLKGYSASAENYGNFYGQNVFIASGGVLLVVGTLDELGITVTPLAVSKAAIPVAIIAFLVAVVQYYLLDKKLTRLQTVQNQNTSTNITNRNEVE</sequence>
<dbReference type="Proteomes" id="UP000467132">
    <property type="component" value="Unassembled WGS sequence"/>
</dbReference>
<name>A0A845R0Q0_9CLOT</name>
<dbReference type="OrthoDB" id="80065at2"/>
<gene>
    <name evidence="2" type="ORF">D3Z33_14930</name>
</gene>
<accession>A0A845R0Q0</accession>
<keyword evidence="1" id="KW-1133">Transmembrane helix</keyword>
<dbReference type="AlphaFoldDB" id="A0A845R0Q0"/>
<evidence type="ECO:0000313" key="2">
    <source>
        <dbReference type="EMBL" id="NBI08151.1"/>
    </source>
</evidence>
<protein>
    <submittedName>
        <fullName evidence="2">DUF969 domain-containing protein</fullName>
    </submittedName>
</protein>
<reference evidence="2 3" key="1">
    <citation type="submission" date="2018-08" db="EMBL/GenBank/DDBJ databases">
        <title>Murine metabolic-syndrome-specific gut microbial biobank.</title>
        <authorList>
            <person name="Liu C."/>
        </authorList>
    </citation>
    <scope>NUCLEOTIDE SEQUENCE [LARGE SCALE GENOMIC DNA]</scope>
    <source>
        <strain evidence="2 3">583</strain>
    </source>
</reference>
<keyword evidence="1" id="KW-0472">Membrane</keyword>
<evidence type="ECO:0000256" key="1">
    <source>
        <dbReference type="SAM" id="Phobius"/>
    </source>
</evidence>
<dbReference type="EMBL" id="QXXA01000022">
    <property type="protein sequence ID" value="NBI08151.1"/>
    <property type="molecule type" value="Genomic_DNA"/>
</dbReference>
<feature type="transmembrane region" description="Helical" evidence="1">
    <location>
        <begin position="49"/>
        <end position="69"/>
    </location>
</feature>
<dbReference type="InterPro" id="IPR010374">
    <property type="entry name" value="DUF969"/>
</dbReference>
<feature type="transmembrane region" description="Helical" evidence="1">
    <location>
        <begin position="192"/>
        <end position="211"/>
    </location>
</feature>
<evidence type="ECO:0000313" key="3">
    <source>
        <dbReference type="Proteomes" id="UP000467132"/>
    </source>
</evidence>
<keyword evidence="3" id="KW-1185">Reference proteome</keyword>
<organism evidence="2 3">
    <name type="scientific">Senegalia massiliensis</name>
    <dbReference type="NCBI Taxonomy" id="1720316"/>
    <lineage>
        <taxon>Bacteria</taxon>
        <taxon>Bacillati</taxon>
        <taxon>Bacillota</taxon>
        <taxon>Clostridia</taxon>
        <taxon>Eubacteriales</taxon>
        <taxon>Clostridiaceae</taxon>
        <taxon>Senegalia</taxon>
    </lineage>
</organism>
<proteinExistence type="predicted"/>
<keyword evidence="1" id="KW-0812">Transmembrane</keyword>
<dbReference type="Pfam" id="PF06149">
    <property type="entry name" value="DUF969"/>
    <property type="match status" value="1"/>
</dbReference>
<feature type="transmembrane region" description="Helical" evidence="1">
    <location>
        <begin position="7"/>
        <end position="29"/>
    </location>
</feature>
<comment type="caution">
    <text evidence="2">The sequence shown here is derived from an EMBL/GenBank/DDBJ whole genome shotgun (WGS) entry which is preliminary data.</text>
</comment>